<reference evidence="1" key="1">
    <citation type="submission" date="2018-02" db="EMBL/GenBank/DDBJ databases">
        <title>Rhizophora mucronata_Transcriptome.</title>
        <authorList>
            <person name="Meera S.P."/>
            <person name="Sreeshan A."/>
            <person name="Augustine A."/>
        </authorList>
    </citation>
    <scope>NUCLEOTIDE SEQUENCE</scope>
    <source>
        <tissue evidence="1">Leaf</tissue>
    </source>
</reference>
<protein>
    <submittedName>
        <fullName evidence="1">Uncharacterized protein</fullName>
    </submittedName>
</protein>
<sequence>MARGPLKASVILCGSVFLHWRMEMQHMCSELKSIMGIL</sequence>
<organism evidence="1">
    <name type="scientific">Rhizophora mucronata</name>
    <name type="common">Asiatic mangrove</name>
    <dbReference type="NCBI Taxonomy" id="61149"/>
    <lineage>
        <taxon>Eukaryota</taxon>
        <taxon>Viridiplantae</taxon>
        <taxon>Streptophyta</taxon>
        <taxon>Embryophyta</taxon>
        <taxon>Tracheophyta</taxon>
        <taxon>Spermatophyta</taxon>
        <taxon>Magnoliopsida</taxon>
        <taxon>eudicotyledons</taxon>
        <taxon>Gunneridae</taxon>
        <taxon>Pentapetalae</taxon>
        <taxon>rosids</taxon>
        <taxon>fabids</taxon>
        <taxon>Malpighiales</taxon>
        <taxon>Rhizophoraceae</taxon>
        <taxon>Rhizophora</taxon>
    </lineage>
</organism>
<evidence type="ECO:0000313" key="1">
    <source>
        <dbReference type="EMBL" id="MBX52896.1"/>
    </source>
</evidence>
<accession>A0A2P2PDX5</accession>
<proteinExistence type="predicted"/>
<dbReference type="EMBL" id="GGEC01072412">
    <property type="protein sequence ID" value="MBX52896.1"/>
    <property type="molecule type" value="Transcribed_RNA"/>
</dbReference>
<name>A0A2P2PDX5_RHIMU</name>
<dbReference type="AlphaFoldDB" id="A0A2P2PDX5"/>